<dbReference type="Gene3D" id="3.40.630.30">
    <property type="match status" value="1"/>
</dbReference>
<gene>
    <name evidence="3" type="ORF">NHU_02855</name>
</gene>
<dbReference type="SUPFAM" id="SSF55729">
    <property type="entry name" value="Acyl-CoA N-acyltransferases (Nat)"/>
    <property type="match status" value="1"/>
</dbReference>
<dbReference type="InterPro" id="IPR051908">
    <property type="entry name" value="Ribosomal_N-acetyltransferase"/>
</dbReference>
<dbReference type="InterPro" id="IPR000182">
    <property type="entry name" value="GNAT_dom"/>
</dbReference>
<dbReference type="PROSITE" id="PS51186">
    <property type="entry name" value="GNAT"/>
    <property type="match status" value="1"/>
</dbReference>
<dbReference type="FunFam" id="3.40.630.30:FF:000047">
    <property type="entry name" value="Acetyltransferase, GNAT family"/>
    <property type="match status" value="1"/>
</dbReference>
<dbReference type="PATRIC" id="fig|35806.4.peg.2933"/>
<accession>A0A0D6B4G7</accession>
<reference evidence="3 4" key="1">
    <citation type="submission" date="2015-02" db="EMBL/GenBank/DDBJ databases">
        <title>Genome sequene of Rhodovulum sulfidophilum DSM 2351.</title>
        <authorList>
            <person name="Nagao N."/>
        </authorList>
    </citation>
    <scope>NUCLEOTIDE SEQUENCE [LARGE SCALE GENOMIC DNA]</scope>
    <source>
        <strain evidence="3 4">DSM 2351</strain>
    </source>
</reference>
<dbReference type="Pfam" id="PF13302">
    <property type="entry name" value="Acetyltransf_3"/>
    <property type="match status" value="1"/>
</dbReference>
<evidence type="ECO:0000313" key="3">
    <source>
        <dbReference type="EMBL" id="BAQ70002.1"/>
    </source>
</evidence>
<keyword evidence="3" id="KW-0808">Transferase</keyword>
<dbReference type="GO" id="GO:0005737">
    <property type="term" value="C:cytoplasm"/>
    <property type="evidence" value="ECO:0007669"/>
    <property type="project" value="TreeGrafter"/>
</dbReference>
<keyword evidence="3" id="KW-0012">Acyltransferase</keyword>
<feature type="domain" description="N-acetyltransferase" evidence="2">
    <location>
        <begin position="41"/>
        <end position="184"/>
    </location>
</feature>
<evidence type="ECO:0000313" key="4">
    <source>
        <dbReference type="Proteomes" id="UP000064912"/>
    </source>
</evidence>
<dbReference type="PANTHER" id="PTHR43441">
    <property type="entry name" value="RIBOSOMAL-PROTEIN-SERINE ACETYLTRANSFERASE"/>
    <property type="match status" value="1"/>
</dbReference>
<dbReference type="GO" id="GO:1990189">
    <property type="term" value="F:protein N-terminal-serine acetyltransferase activity"/>
    <property type="evidence" value="ECO:0007669"/>
    <property type="project" value="TreeGrafter"/>
</dbReference>
<evidence type="ECO:0000259" key="2">
    <source>
        <dbReference type="PROSITE" id="PS51186"/>
    </source>
</evidence>
<protein>
    <submittedName>
        <fullName evidence="3">Putative acyl-CoA N-acyltransferase</fullName>
    </submittedName>
</protein>
<dbReference type="eggNOG" id="COG1670">
    <property type="taxonomic scope" value="Bacteria"/>
</dbReference>
<feature type="region of interest" description="Disordered" evidence="1">
    <location>
        <begin position="237"/>
        <end position="263"/>
    </location>
</feature>
<sequence>MTQDLPLGAPLPGWSPPPRPDRDSLAGWYCRLEPLSRDHAAELHAAQLLDGSIWTYLPYGPFPDEAALADWIARDASGADPLFFAVREAVSGRALGVLSYLRIAPGAGSIEIGHVNFSAPLQRRPAATEAVTLLIGRAFALGYRRLEWKCNALNRASRRAAERYGLSYEGVFRQAEVVKGRNRDTAWFAAIDAEWPALKAAYETWLDPANFDAGGRQIVPLSELTRPILAARDPALASGPEAGLASRDGRPDNPGEHHQEDQG</sequence>
<dbReference type="GO" id="GO:0008999">
    <property type="term" value="F:protein-N-terminal-alanine acetyltransferase activity"/>
    <property type="evidence" value="ECO:0007669"/>
    <property type="project" value="TreeGrafter"/>
</dbReference>
<evidence type="ECO:0000256" key="1">
    <source>
        <dbReference type="SAM" id="MobiDB-lite"/>
    </source>
</evidence>
<name>A0A0D6B4G7_RHOSU</name>
<dbReference type="Proteomes" id="UP000064912">
    <property type="component" value="Chromosome"/>
</dbReference>
<proteinExistence type="predicted"/>
<feature type="region of interest" description="Disordered" evidence="1">
    <location>
        <begin position="1"/>
        <end position="20"/>
    </location>
</feature>
<dbReference type="KEGG" id="rsu:NHU_02855"/>
<dbReference type="PANTHER" id="PTHR43441:SF2">
    <property type="entry name" value="FAMILY ACETYLTRANSFERASE, PUTATIVE (AFU_ORTHOLOGUE AFUA_7G00850)-RELATED"/>
    <property type="match status" value="1"/>
</dbReference>
<dbReference type="AlphaFoldDB" id="A0A0D6B4G7"/>
<feature type="compositionally biased region" description="Basic and acidic residues" evidence="1">
    <location>
        <begin position="247"/>
        <end position="263"/>
    </location>
</feature>
<dbReference type="EMBL" id="AP014800">
    <property type="protein sequence ID" value="BAQ70002.1"/>
    <property type="molecule type" value="Genomic_DNA"/>
</dbReference>
<organism evidence="3 4">
    <name type="scientific">Rhodovulum sulfidophilum</name>
    <name type="common">Rhodobacter sulfidophilus</name>
    <dbReference type="NCBI Taxonomy" id="35806"/>
    <lineage>
        <taxon>Bacteria</taxon>
        <taxon>Pseudomonadati</taxon>
        <taxon>Pseudomonadota</taxon>
        <taxon>Alphaproteobacteria</taxon>
        <taxon>Rhodobacterales</taxon>
        <taxon>Paracoccaceae</taxon>
        <taxon>Rhodovulum</taxon>
    </lineage>
</organism>
<dbReference type="InterPro" id="IPR016181">
    <property type="entry name" value="Acyl_CoA_acyltransferase"/>
</dbReference>